<evidence type="ECO:0000256" key="1">
    <source>
        <dbReference type="ARBA" id="ARBA00023015"/>
    </source>
</evidence>
<dbReference type="SUPFAM" id="SSF46689">
    <property type="entry name" value="Homeodomain-like"/>
    <property type="match status" value="1"/>
</dbReference>
<dbReference type="Pfam" id="PF13305">
    <property type="entry name" value="TetR_C_33"/>
    <property type="match status" value="1"/>
</dbReference>
<dbReference type="PANTHER" id="PTHR30055">
    <property type="entry name" value="HTH-TYPE TRANSCRIPTIONAL REGULATOR RUTR"/>
    <property type="match status" value="1"/>
</dbReference>
<dbReference type="InterPro" id="IPR050109">
    <property type="entry name" value="HTH-type_TetR-like_transc_reg"/>
</dbReference>
<comment type="caution">
    <text evidence="6">The sequence shown here is derived from an EMBL/GenBank/DDBJ whole genome shotgun (WGS) entry which is preliminary data.</text>
</comment>
<proteinExistence type="predicted"/>
<accession>A0ABQ2ERJ4</accession>
<dbReference type="Proteomes" id="UP000660265">
    <property type="component" value="Unassembled WGS sequence"/>
</dbReference>
<dbReference type="InterPro" id="IPR001647">
    <property type="entry name" value="HTH_TetR"/>
</dbReference>
<evidence type="ECO:0000256" key="2">
    <source>
        <dbReference type="ARBA" id="ARBA00023125"/>
    </source>
</evidence>
<feature type="domain" description="HTH tetR-type" evidence="5">
    <location>
        <begin position="1"/>
        <end position="34"/>
    </location>
</feature>
<dbReference type="Gene3D" id="1.10.357.10">
    <property type="entry name" value="Tetracycline Repressor, domain 2"/>
    <property type="match status" value="1"/>
</dbReference>
<sequence length="162" mass="17147">MARRAGISAPSIYPHFPGRSAIVLAVVHEAFLELNGLLRSAVDDAHDADRRLYAACLAYLDYAAAHPERYRAMFGELPAGQGVSSPGAGTLRILADTLAQCVTAGQSTSTDPRSDAIALWLGLHGLAHQRAIAHAFPWPADLVRPFVASLSRLGRPGATALP</sequence>
<dbReference type="InterPro" id="IPR036271">
    <property type="entry name" value="Tet_transcr_reg_TetR-rel_C_sf"/>
</dbReference>
<gene>
    <name evidence="6" type="ORF">GCM10011583_62840</name>
</gene>
<name>A0ABQ2ERJ4_9ACTN</name>
<organism evidence="6 7">
    <name type="scientific">Streptomyces camponoticapitis</name>
    <dbReference type="NCBI Taxonomy" id="1616125"/>
    <lineage>
        <taxon>Bacteria</taxon>
        <taxon>Bacillati</taxon>
        <taxon>Actinomycetota</taxon>
        <taxon>Actinomycetes</taxon>
        <taxon>Kitasatosporales</taxon>
        <taxon>Streptomycetaceae</taxon>
        <taxon>Streptomyces</taxon>
    </lineage>
</organism>
<reference evidence="7" key="1">
    <citation type="journal article" date="2019" name="Int. J. Syst. Evol. Microbiol.">
        <title>The Global Catalogue of Microorganisms (GCM) 10K type strain sequencing project: providing services to taxonomists for standard genome sequencing and annotation.</title>
        <authorList>
            <consortium name="The Broad Institute Genomics Platform"/>
            <consortium name="The Broad Institute Genome Sequencing Center for Infectious Disease"/>
            <person name="Wu L."/>
            <person name="Ma J."/>
        </authorList>
    </citation>
    <scope>NUCLEOTIDE SEQUENCE [LARGE SCALE GENOMIC DNA]</scope>
    <source>
        <strain evidence="7">CGMCC 4.7275</strain>
    </source>
</reference>
<keyword evidence="1" id="KW-0805">Transcription regulation</keyword>
<dbReference type="InterPro" id="IPR009057">
    <property type="entry name" value="Homeodomain-like_sf"/>
</dbReference>
<dbReference type="SUPFAM" id="SSF48498">
    <property type="entry name" value="Tetracyclin repressor-like, C-terminal domain"/>
    <property type="match status" value="1"/>
</dbReference>
<dbReference type="PROSITE" id="PS50977">
    <property type="entry name" value="HTH_TETR_2"/>
    <property type="match status" value="1"/>
</dbReference>
<evidence type="ECO:0000256" key="4">
    <source>
        <dbReference type="PROSITE-ProRule" id="PRU00335"/>
    </source>
</evidence>
<keyword evidence="2 4" id="KW-0238">DNA-binding</keyword>
<keyword evidence="7" id="KW-1185">Reference proteome</keyword>
<keyword evidence="3" id="KW-0804">Transcription</keyword>
<protein>
    <recommendedName>
        <fullName evidence="5">HTH tetR-type domain-containing protein</fullName>
    </recommendedName>
</protein>
<dbReference type="PANTHER" id="PTHR30055:SF234">
    <property type="entry name" value="HTH-TYPE TRANSCRIPTIONAL REGULATOR BETI"/>
    <property type="match status" value="1"/>
</dbReference>
<evidence type="ECO:0000313" key="7">
    <source>
        <dbReference type="Proteomes" id="UP000660265"/>
    </source>
</evidence>
<dbReference type="EMBL" id="BMMV01000027">
    <property type="protein sequence ID" value="GGK22290.1"/>
    <property type="molecule type" value="Genomic_DNA"/>
</dbReference>
<evidence type="ECO:0000256" key="3">
    <source>
        <dbReference type="ARBA" id="ARBA00023163"/>
    </source>
</evidence>
<comment type="caution">
    <text evidence="4">Lacks conserved residue(s) required for the propagation of feature annotation.</text>
</comment>
<evidence type="ECO:0000313" key="6">
    <source>
        <dbReference type="EMBL" id="GGK22290.1"/>
    </source>
</evidence>
<evidence type="ECO:0000259" key="5">
    <source>
        <dbReference type="PROSITE" id="PS50977"/>
    </source>
</evidence>
<dbReference type="InterPro" id="IPR025996">
    <property type="entry name" value="MT1864/Rv1816-like_C"/>
</dbReference>